<organism evidence="2">
    <name type="scientific">uncultured Actinomycetospora sp</name>
    <dbReference type="NCBI Taxonomy" id="1135996"/>
    <lineage>
        <taxon>Bacteria</taxon>
        <taxon>Bacillati</taxon>
        <taxon>Actinomycetota</taxon>
        <taxon>Actinomycetes</taxon>
        <taxon>Pseudonocardiales</taxon>
        <taxon>Pseudonocardiaceae</taxon>
        <taxon>Actinomycetospora</taxon>
        <taxon>environmental samples</taxon>
    </lineage>
</organism>
<protein>
    <recommendedName>
        <fullName evidence="1">HNH nuclease domain-containing protein</fullName>
    </recommendedName>
</protein>
<gene>
    <name evidence="2" type="ORF">AVDCRST_MAG54-2059</name>
</gene>
<feature type="domain" description="HNH nuclease" evidence="1">
    <location>
        <begin position="154"/>
        <end position="205"/>
    </location>
</feature>
<evidence type="ECO:0000313" key="2">
    <source>
        <dbReference type="EMBL" id="CAA9252262.1"/>
    </source>
</evidence>
<accession>A0A6J4IJD2</accession>
<name>A0A6J4IJD2_9PSEU</name>
<dbReference type="SMART" id="SM00507">
    <property type="entry name" value="HNHc"/>
    <property type="match status" value="1"/>
</dbReference>
<dbReference type="CDD" id="cd00085">
    <property type="entry name" value="HNHc"/>
    <property type="match status" value="1"/>
</dbReference>
<reference evidence="2" key="1">
    <citation type="submission" date="2020-02" db="EMBL/GenBank/DDBJ databases">
        <authorList>
            <person name="Meier V. D."/>
        </authorList>
    </citation>
    <scope>NUCLEOTIDE SEQUENCE</scope>
    <source>
        <strain evidence="2">AVDCRST_MAG54</strain>
    </source>
</reference>
<dbReference type="AlphaFoldDB" id="A0A6J4IJD2"/>
<dbReference type="EMBL" id="CADCTH010000275">
    <property type="protein sequence ID" value="CAA9252262.1"/>
    <property type="molecule type" value="Genomic_DNA"/>
</dbReference>
<sequence>MPRARSWTDEQLRDAVAASTTLAEVHHRLGLRPGKYAAMLKHIQRLELPHDHLIASVNGKRIVRGPKTWSDGELLELVARSTNLAEVIRAVGREPNGGFHRWMSGRLKSIGADTSHFTGQGWARGRRFRGRAVPLADLLVKGSTATSGKLRARLIKEGLKEARCEVCGLCEWQGKPLPVQLDHINGDHTDNRLENLRILCGNCHSQTDTWCRSRS</sequence>
<evidence type="ECO:0000259" key="1">
    <source>
        <dbReference type="SMART" id="SM00507"/>
    </source>
</evidence>
<dbReference type="InterPro" id="IPR003615">
    <property type="entry name" value="HNH_nuc"/>
</dbReference>
<proteinExistence type="predicted"/>